<feature type="domain" description="Kazal-like" evidence="4">
    <location>
        <begin position="28"/>
        <end position="84"/>
    </location>
</feature>
<dbReference type="AlphaFoldDB" id="A0AAN8K901"/>
<evidence type="ECO:0000313" key="5">
    <source>
        <dbReference type="EMBL" id="KAK6192457.1"/>
    </source>
</evidence>
<accession>A0AAN8K901</accession>
<comment type="caution">
    <text evidence="5">The sequence shown here is derived from an EMBL/GenBank/DDBJ whole genome shotgun (WGS) entry which is preliminary data.</text>
</comment>
<dbReference type="SMART" id="SM00280">
    <property type="entry name" value="KAZAL"/>
    <property type="match status" value="2"/>
</dbReference>
<reference evidence="5 6" key="1">
    <citation type="submission" date="2024-01" db="EMBL/GenBank/DDBJ databases">
        <title>The genome of the rayed Mediterranean limpet Patella caerulea (Linnaeus, 1758).</title>
        <authorList>
            <person name="Anh-Thu Weber A."/>
            <person name="Halstead-Nussloch G."/>
        </authorList>
    </citation>
    <scope>NUCLEOTIDE SEQUENCE [LARGE SCALE GENOMIC DNA]</scope>
    <source>
        <strain evidence="5">AATW-2023a</strain>
        <tissue evidence="5">Whole specimen</tissue>
    </source>
</reference>
<dbReference type="InterPro" id="IPR050653">
    <property type="entry name" value="Prot_Inhib_GrowthFact_Antg"/>
</dbReference>
<evidence type="ECO:0000256" key="3">
    <source>
        <dbReference type="ARBA" id="ARBA00023157"/>
    </source>
</evidence>
<gene>
    <name evidence="5" type="ORF">SNE40_003921</name>
</gene>
<dbReference type="GO" id="GO:0004867">
    <property type="term" value="F:serine-type endopeptidase inhibitor activity"/>
    <property type="evidence" value="ECO:0007669"/>
    <property type="project" value="UniProtKB-KW"/>
</dbReference>
<dbReference type="SUPFAM" id="SSF100895">
    <property type="entry name" value="Kazal-type serine protease inhibitors"/>
    <property type="match status" value="2"/>
</dbReference>
<dbReference type="PANTHER" id="PTHR10913">
    <property type="entry name" value="FOLLISTATIN-RELATED"/>
    <property type="match status" value="1"/>
</dbReference>
<dbReference type="Gene3D" id="3.30.60.30">
    <property type="match status" value="2"/>
</dbReference>
<dbReference type="CDD" id="cd00104">
    <property type="entry name" value="KAZAL_FS"/>
    <property type="match status" value="2"/>
</dbReference>
<evidence type="ECO:0000256" key="2">
    <source>
        <dbReference type="ARBA" id="ARBA00022900"/>
    </source>
</evidence>
<dbReference type="Proteomes" id="UP001347796">
    <property type="component" value="Unassembled WGS sequence"/>
</dbReference>
<dbReference type="GO" id="GO:0005576">
    <property type="term" value="C:extracellular region"/>
    <property type="evidence" value="ECO:0007669"/>
    <property type="project" value="TreeGrafter"/>
</dbReference>
<dbReference type="PANTHER" id="PTHR10913:SF45">
    <property type="entry name" value="FOLLISTATIN, ISOFORM A-RELATED"/>
    <property type="match status" value="1"/>
</dbReference>
<organism evidence="5 6">
    <name type="scientific">Patella caerulea</name>
    <name type="common">Rayed Mediterranean limpet</name>
    <dbReference type="NCBI Taxonomy" id="87958"/>
    <lineage>
        <taxon>Eukaryota</taxon>
        <taxon>Metazoa</taxon>
        <taxon>Spiralia</taxon>
        <taxon>Lophotrochozoa</taxon>
        <taxon>Mollusca</taxon>
        <taxon>Gastropoda</taxon>
        <taxon>Patellogastropoda</taxon>
        <taxon>Patelloidea</taxon>
        <taxon>Patellidae</taxon>
        <taxon>Patella</taxon>
    </lineage>
</organism>
<evidence type="ECO:0000259" key="4">
    <source>
        <dbReference type="PROSITE" id="PS51465"/>
    </source>
</evidence>
<evidence type="ECO:0000256" key="1">
    <source>
        <dbReference type="ARBA" id="ARBA00022690"/>
    </source>
</evidence>
<keyword evidence="6" id="KW-1185">Reference proteome</keyword>
<keyword evidence="3" id="KW-1015">Disulfide bond</keyword>
<sequence length="153" mass="17086">MMKYVCSIIFVAVSIKAEWPHTDHGEHHHGTSVCSFIASADCTIFADHKICATDAKTYNNRCDFSKAHCILPELHFSHNGTCDPAVDKPDPNLHGNDLVYTFFCANLKHQKCGTDQEIVCGTDGHTYDNLCLFEQERCSDINLQVSTYQACPT</sequence>
<dbReference type="Pfam" id="PF07648">
    <property type="entry name" value="Kazal_2"/>
    <property type="match status" value="2"/>
</dbReference>
<keyword evidence="1" id="KW-0646">Protease inhibitor</keyword>
<proteinExistence type="predicted"/>
<dbReference type="InterPro" id="IPR036058">
    <property type="entry name" value="Kazal_dom_sf"/>
</dbReference>
<dbReference type="InterPro" id="IPR002350">
    <property type="entry name" value="Kazal_dom"/>
</dbReference>
<keyword evidence="2" id="KW-0722">Serine protease inhibitor</keyword>
<dbReference type="EMBL" id="JAZGQO010000002">
    <property type="protein sequence ID" value="KAK6192457.1"/>
    <property type="molecule type" value="Genomic_DNA"/>
</dbReference>
<dbReference type="GO" id="GO:0030154">
    <property type="term" value="P:cell differentiation"/>
    <property type="evidence" value="ECO:0007669"/>
    <property type="project" value="TreeGrafter"/>
</dbReference>
<evidence type="ECO:0000313" key="6">
    <source>
        <dbReference type="Proteomes" id="UP001347796"/>
    </source>
</evidence>
<name>A0AAN8K901_PATCE</name>
<protein>
    <recommendedName>
        <fullName evidence="4">Kazal-like domain-containing protein</fullName>
    </recommendedName>
</protein>
<dbReference type="PROSITE" id="PS51465">
    <property type="entry name" value="KAZAL_2"/>
    <property type="match status" value="2"/>
</dbReference>
<feature type="domain" description="Kazal-like" evidence="4">
    <location>
        <begin position="98"/>
        <end position="153"/>
    </location>
</feature>